<sequence length="248" mass="27903">AAHRSLRPYYRRQRRHRPRPRPRTPRARQPGHGLRARPGAPRRRPGRPARSPFLPGRHLPRRRPARARRRSRGGDGGSLRAGEQRRRATPAQLPRRRPGDGAARRAPEDRDQLDRFDYAHRVRAAAAATVAGGGGAQHLVGTRARPKAERPRLLRDEGGSPRLLDGIAVPDGAGRPQRLRVGSDPSHRRYRDDARSRESQDLAGAGRDRDRARDGGRPRGNPRRARQGPRPSESSRTIPCRPHHARRL</sequence>
<name>A0A6J4UQ84_9BACT</name>
<dbReference type="EMBL" id="CADCWL010000056">
    <property type="protein sequence ID" value="CAA9557241.1"/>
    <property type="molecule type" value="Genomic_DNA"/>
</dbReference>
<proteinExistence type="predicted"/>
<feature type="non-terminal residue" evidence="2">
    <location>
        <position position="1"/>
    </location>
</feature>
<feature type="compositionally biased region" description="Low complexity" evidence="1">
    <location>
        <begin position="48"/>
        <end position="57"/>
    </location>
</feature>
<feature type="compositionally biased region" description="Basic and acidic residues" evidence="1">
    <location>
        <begin position="146"/>
        <end position="159"/>
    </location>
</feature>
<gene>
    <name evidence="2" type="ORF">AVDCRST_MAG19-1335</name>
</gene>
<evidence type="ECO:0000313" key="2">
    <source>
        <dbReference type="EMBL" id="CAA9557241.1"/>
    </source>
</evidence>
<feature type="region of interest" description="Disordered" evidence="1">
    <location>
        <begin position="1"/>
        <end position="248"/>
    </location>
</feature>
<feature type="compositionally biased region" description="Basic residues" evidence="1">
    <location>
        <begin position="1"/>
        <end position="26"/>
    </location>
</feature>
<feature type="compositionally biased region" description="Basic and acidic residues" evidence="1">
    <location>
        <begin position="185"/>
        <end position="217"/>
    </location>
</feature>
<feature type="compositionally biased region" description="Basic and acidic residues" evidence="1">
    <location>
        <begin position="97"/>
        <end position="120"/>
    </location>
</feature>
<feature type="compositionally biased region" description="Basic residues" evidence="1">
    <location>
        <begin position="58"/>
        <end position="71"/>
    </location>
</feature>
<accession>A0A6J4UQ84</accession>
<evidence type="ECO:0000256" key="1">
    <source>
        <dbReference type="SAM" id="MobiDB-lite"/>
    </source>
</evidence>
<reference evidence="2" key="1">
    <citation type="submission" date="2020-02" db="EMBL/GenBank/DDBJ databases">
        <authorList>
            <person name="Meier V. D."/>
        </authorList>
    </citation>
    <scope>NUCLEOTIDE SEQUENCE</scope>
    <source>
        <strain evidence="2">AVDCRST_MAG19</strain>
    </source>
</reference>
<organism evidence="2">
    <name type="scientific">uncultured Thermomicrobiales bacterium</name>
    <dbReference type="NCBI Taxonomy" id="1645740"/>
    <lineage>
        <taxon>Bacteria</taxon>
        <taxon>Pseudomonadati</taxon>
        <taxon>Thermomicrobiota</taxon>
        <taxon>Thermomicrobia</taxon>
        <taxon>Thermomicrobiales</taxon>
        <taxon>environmental samples</taxon>
    </lineage>
</organism>
<dbReference type="AlphaFoldDB" id="A0A6J4UQ84"/>
<protein>
    <submittedName>
        <fullName evidence="2">Oxidoreductase, short-chain dehydrogenase/reductase family</fullName>
    </submittedName>
</protein>
<feature type="non-terminal residue" evidence="2">
    <location>
        <position position="248"/>
    </location>
</feature>